<dbReference type="GO" id="GO:0004252">
    <property type="term" value="F:serine-type endopeptidase activity"/>
    <property type="evidence" value="ECO:0007669"/>
    <property type="project" value="InterPro"/>
</dbReference>
<feature type="chain" id="PRO_5039749123" description="Serine protease" evidence="13">
    <location>
        <begin position="33"/>
        <end position="1990"/>
    </location>
</feature>
<dbReference type="PRINTS" id="PR00839">
    <property type="entry name" value="V8PROTEASE"/>
</dbReference>
<dbReference type="SUPFAM" id="SSF50939">
    <property type="entry name" value="Sialidases"/>
    <property type="match status" value="1"/>
</dbReference>
<feature type="compositionally biased region" description="Acidic residues" evidence="14">
    <location>
        <begin position="745"/>
        <end position="759"/>
    </location>
</feature>
<dbReference type="SUPFAM" id="SSF49899">
    <property type="entry name" value="Concanavalin A-like lectins/glucanases"/>
    <property type="match status" value="1"/>
</dbReference>
<dbReference type="OrthoDB" id="7294637at2"/>
<dbReference type="NCBIfam" id="NF043031">
    <property type="entry name" value="SIALI-17"/>
    <property type="match status" value="5"/>
</dbReference>
<keyword evidence="4" id="KW-0134">Cell wall</keyword>
<dbReference type="GO" id="GO:0016020">
    <property type="term" value="C:membrane"/>
    <property type="evidence" value="ECO:0007669"/>
    <property type="project" value="TreeGrafter"/>
</dbReference>
<dbReference type="InterPro" id="IPR004124">
    <property type="entry name" value="Glyco_hydro_33_N"/>
</dbReference>
<dbReference type="PANTHER" id="PTHR10628">
    <property type="entry name" value="SIALIDASE"/>
    <property type="match status" value="1"/>
</dbReference>
<feature type="compositionally biased region" description="Polar residues" evidence="14">
    <location>
        <begin position="708"/>
        <end position="720"/>
    </location>
</feature>
<dbReference type="InterPro" id="IPR036278">
    <property type="entry name" value="Sialidase_sf"/>
</dbReference>
<dbReference type="CDD" id="cd15482">
    <property type="entry name" value="Sialidase_non-viral"/>
    <property type="match status" value="1"/>
</dbReference>
<reference evidence="17 18" key="1">
    <citation type="submission" date="2014-05" db="EMBL/GenBank/DDBJ databases">
        <authorList>
            <person name="Daugherty S.C."/>
            <person name="Tallon L.J."/>
            <person name="Sadzewicz L."/>
            <person name="Kilian M."/>
            <person name="Tettelin H."/>
        </authorList>
    </citation>
    <scope>NUCLEOTIDE SEQUENCE [LARGE SCALE GENOMIC DNA]</scope>
    <source>
        <strain evidence="17 18">SK629</strain>
    </source>
</reference>
<keyword evidence="15" id="KW-0472">Membrane</keyword>
<dbReference type="InterPro" id="IPR001254">
    <property type="entry name" value="Trypsin_dom"/>
</dbReference>
<dbReference type="Pfam" id="PF13088">
    <property type="entry name" value="BNR_2"/>
    <property type="match status" value="1"/>
</dbReference>
<dbReference type="GO" id="GO:0005737">
    <property type="term" value="C:cytoplasm"/>
    <property type="evidence" value="ECO:0007669"/>
    <property type="project" value="TreeGrafter"/>
</dbReference>
<feature type="region of interest" description="Disordered" evidence="14">
    <location>
        <begin position="1922"/>
        <end position="1958"/>
    </location>
</feature>
<evidence type="ECO:0000259" key="16">
    <source>
        <dbReference type="PROSITE" id="PS50847"/>
    </source>
</evidence>
<dbReference type="Gene3D" id="2.40.220.10">
    <property type="entry name" value="Intramolecular Trans-sialidase, Domain 3"/>
    <property type="match status" value="1"/>
</dbReference>
<dbReference type="SMART" id="SM00020">
    <property type="entry name" value="Tryp_SPc"/>
    <property type="match status" value="1"/>
</dbReference>
<gene>
    <name evidence="17" type="primary">nanA</name>
    <name evidence="17" type="ORF">SK629_0624</name>
</gene>
<dbReference type="Gene3D" id="2.40.10.10">
    <property type="entry name" value="Trypsin-like serine proteases"/>
    <property type="match status" value="3"/>
</dbReference>
<evidence type="ECO:0000256" key="14">
    <source>
        <dbReference type="SAM" id="MobiDB-lite"/>
    </source>
</evidence>
<dbReference type="EC" id="3.4.21.-" evidence="13"/>
<evidence type="ECO:0000256" key="3">
    <source>
        <dbReference type="ARBA" id="ARBA00009348"/>
    </source>
</evidence>
<evidence type="ECO:0000256" key="13">
    <source>
        <dbReference type="RuleBase" id="RU004296"/>
    </source>
</evidence>
<comment type="catalytic activity">
    <reaction evidence="1">
        <text>Hydrolysis of alpha-(2-&gt;3)-, alpha-(2-&gt;6)-, alpha-(2-&gt;8)- glycosidic linkages of terminal sialic acid residues in oligosaccharides, glycoproteins, glycolipids, colominic acid and synthetic substrates.</text>
        <dbReference type="EC" id="3.2.1.18"/>
    </reaction>
</comment>
<dbReference type="GO" id="GO:0004308">
    <property type="term" value="F:exo-alpha-sialidase activity"/>
    <property type="evidence" value="ECO:0007669"/>
    <property type="project" value="UniProtKB-EC"/>
</dbReference>
<proteinExistence type="inferred from homology"/>
<evidence type="ECO:0000256" key="10">
    <source>
        <dbReference type="ARBA" id="ARBA00022825"/>
    </source>
</evidence>
<accession>A0A081Q1F4</accession>
<organism evidence="17 18">
    <name type="scientific">Streptococcus mitis</name>
    <dbReference type="NCBI Taxonomy" id="28037"/>
    <lineage>
        <taxon>Bacteria</taxon>
        <taxon>Bacillati</taxon>
        <taxon>Bacillota</taxon>
        <taxon>Bacilli</taxon>
        <taxon>Lactobacillales</taxon>
        <taxon>Streptococcaceae</taxon>
        <taxon>Streptococcus</taxon>
        <taxon>Streptococcus mitis group</taxon>
    </lineage>
</organism>
<dbReference type="InterPro" id="IPR011040">
    <property type="entry name" value="Sialidase"/>
</dbReference>
<evidence type="ECO:0000256" key="9">
    <source>
        <dbReference type="ARBA" id="ARBA00022801"/>
    </source>
</evidence>
<feature type="region of interest" description="Disordered" evidence="14">
    <location>
        <begin position="202"/>
        <end position="221"/>
    </location>
</feature>
<feature type="compositionally biased region" description="Basic and acidic residues" evidence="14">
    <location>
        <begin position="1770"/>
        <end position="1783"/>
    </location>
</feature>
<feature type="signal peptide" evidence="13">
    <location>
        <begin position="1"/>
        <end position="32"/>
    </location>
</feature>
<keyword evidence="6 13" id="KW-0645">Protease</keyword>
<dbReference type="InterPro" id="IPR049964">
    <property type="entry name" value="NanA_rpt"/>
</dbReference>
<evidence type="ECO:0000256" key="7">
    <source>
        <dbReference type="ARBA" id="ARBA00022729"/>
    </source>
</evidence>
<dbReference type="Pfam" id="PF13365">
    <property type="entry name" value="Trypsin_2"/>
    <property type="match status" value="2"/>
</dbReference>
<keyword evidence="7 13" id="KW-0732">Signal</keyword>
<feature type="region of interest" description="Disordered" evidence="14">
    <location>
        <begin position="1770"/>
        <end position="1789"/>
    </location>
</feature>
<dbReference type="PATRIC" id="fig|28037.95.peg.563"/>
<dbReference type="InterPro" id="IPR009003">
    <property type="entry name" value="Peptidase_S1_PA"/>
</dbReference>
<dbReference type="GO" id="GO:0006508">
    <property type="term" value="P:proteolysis"/>
    <property type="evidence" value="ECO:0007669"/>
    <property type="project" value="UniProtKB-KW"/>
</dbReference>
<evidence type="ECO:0000256" key="15">
    <source>
        <dbReference type="SAM" id="Phobius"/>
    </source>
</evidence>
<dbReference type="Proteomes" id="UP000028090">
    <property type="component" value="Unassembled WGS sequence"/>
</dbReference>
<dbReference type="InterPro" id="IPR026856">
    <property type="entry name" value="Sialidase_fam"/>
</dbReference>
<sequence>MFIRLKGLGKFRKSKAYGLVGCLTLSAVLGLAAPELPVVGGGIAYADVIQGGNDIKDVGVHSEATNGVAMTYTTYDSGNSGQQTASGSGVFVAPNVMVTVAHNYYDKKTEDGSAVLRGGDSAKSYVVMNSDTEKVNKVPTSGSTEAVDKGAIHAYNEKDFGRSYSNDLAVVVTKKTVEAMTNGEDSPRELSKTEVATGDSIRMVGYPNDFSTSNLSEENRNRLKDGKPYEVEGKVSTLNKENGAVTYHTSALGGFSGAPLFNDKGEVIGIHQHGTNTASEVEANRIGGGTIFTEKHKEWIRSMVDRYAITGWYLDGTTRYYYDENHKALKSIEKEIDGARYRFNDRGQATLLSGVEKGRVLLRLEDVKGNRLIADKVVQTGEVDSPIVFNLRQDSDFNRLVGDSPNAKIVSYNNLPINKLVTDTSWSGDYVSKVALGNTVIKAVLDSVAPKTDFARTEVGKVDLSGTANLPKPSEIVKNAPNGEQNFQATTHILTPDGTGSATLIAPNLLLTVAHNFLTVNGSKVVTKSGKENTVYKATLPNGTSINFSDEEIAYWNKAESVFGFKNDLALVRLKEAVQGVTPVEVVKQSAKVAEGNTVSVYGFPDNKLSPVLDSKVVGTTDFGSGIEGISYGGTKPGASGGGLYNDKGVLIGVHQNGVIDNRSGGLVLSKEQLDWVRSYIEGQPKEPVYVKDKDTEAPKDDADKNTTGKLDTTPGNVAGSNDKKPKEGTATEVEGEKLPKETDTPEETNTSDEAESEESNVMPPRDYFARDLKNVKTVFEKEDLATNAENGQRVDLAEALDKLKHLQNATIHMEFKPDANAPQFYNLFSVSSDKNRDEYFSMSVNKGTAMVEARGADGSHFYGSYSDAPLKVKPGQWNSVTFTVERPKADQANGQVRLYVNGVLSRTNTKSGRFIKDMPDVNKIQIGATRRANQTMWGSNLQVRNLTVYDRALTPEEVGKRSQLFKVADLEVKLPESAKITEKKEVFVSGVNGGLNKDGINTYRIPALLKTDKGTLIGGADERRLQFSDWGDIGMVVRRSQDGGVTWGDRITISNLRDNPEARDKTAPSPLNIDMVLVQDPETKRIFSVYDMFPEGKAVFAMPDKPEKAYEKVGDKSYQILYKSGEKGHYTIRENGEVYNSQNQKTEYHVVVDPKNPGYSDKGDLYKGQTLIGNVYFAQSTKNPFRVANTSYLWMSYSDDDGKTWSAPKDITPAIRQDWMKFLGTGPGTGIVLRTGVHKGRILVPAYTTNSVVHLWGSQSSRLIYSDDHGVTWHAGEAPNDNRPVGNGVIHSSTMNNNGAQNTEATVLQLNNGDVKLFMRGLTGDLQVATSKDGGVTWEKTIKRYPEVKDAYVQMSAIHTMHDGKEYILLSNAAGPGHERKDGLVHLARVEKNGELTWIKHHLIQGGEFAYNSLQDLGNGEYGILYEHSENGQNRYTLSYKKFNWDFVSKDFISPTEARVNQIIEMRKGVIGLEFDSEVLVNQAPILQLANGSTAVFMTQYDSKTLLFAVDKKDAGQEITGIVDGNIESMHNLTVNLDGAFIPGGVNAVESAIYDIKDYTGDLGTSGEEATLTVEVSDFIGGVKGESLVTELPEYKGLVSTAGEEVVPRVENTDFTGGVKGESLVTELPEYKGLVSTVGEEVAPRVENTDFTGGVKGESLVTELPEYKGLVSTAGEEVAPRVENTDFTGGVKGESLVTELPEYKGLVSTVGEESAPIVEHPEFTGGVNSVLALLEEKEDYRGGVNAVVSAVHDIEDYIEPLAAEDSVVKSTDKQVENGESKNEGNSNQVISGLARSQRIFKNEAGSVQVQASDEVLKNVKTVQIEEVKVSGFDSLNYKAFDIKLKDANGRYVQPEGKVLVTFDTDQSVENVYYVDPEGNLHPLEFTQKDGKVIFETNHFSIYAMTFRLSVNNLALDNPTKAKKEEEISPSPKLLSTNQYSESNQSENKISNNEQTMLPNTGESASSLTILFGFVGVFLGAMISYRRKDS</sequence>
<evidence type="ECO:0000313" key="17">
    <source>
        <dbReference type="EMBL" id="KEQ36777.1"/>
    </source>
</evidence>
<keyword evidence="12 17" id="KW-0326">Glycosidase</keyword>
<feature type="region of interest" description="Disordered" evidence="14">
    <location>
        <begin position="688"/>
        <end position="765"/>
    </location>
</feature>
<dbReference type="EMBL" id="JPFU01000008">
    <property type="protein sequence ID" value="KEQ36777.1"/>
    <property type="molecule type" value="Genomic_DNA"/>
</dbReference>
<protein>
    <recommendedName>
        <fullName evidence="13">Serine protease</fullName>
        <ecNumber evidence="13">3.4.21.-</ecNumber>
    </recommendedName>
</protein>
<evidence type="ECO:0000256" key="4">
    <source>
        <dbReference type="ARBA" id="ARBA00022512"/>
    </source>
</evidence>
<dbReference type="RefSeq" id="WP_080710187.1">
    <property type="nucleotide sequence ID" value="NZ_JPFU01000008.1"/>
</dbReference>
<dbReference type="Pfam" id="PF02973">
    <property type="entry name" value="Sialidase"/>
    <property type="match status" value="1"/>
</dbReference>
<evidence type="ECO:0000256" key="6">
    <source>
        <dbReference type="ARBA" id="ARBA00022670"/>
    </source>
</evidence>
<keyword evidence="10 13" id="KW-0720">Serine protease</keyword>
<dbReference type="PROSITE" id="PS50847">
    <property type="entry name" value="GRAM_POS_ANCHORING"/>
    <property type="match status" value="1"/>
</dbReference>
<feature type="transmembrane region" description="Helical" evidence="15">
    <location>
        <begin position="1965"/>
        <end position="1985"/>
    </location>
</feature>
<dbReference type="InterPro" id="IPR013320">
    <property type="entry name" value="ConA-like_dom_sf"/>
</dbReference>
<dbReference type="InterPro" id="IPR043504">
    <property type="entry name" value="Peptidase_S1_PA_chymotrypsin"/>
</dbReference>
<comment type="similarity">
    <text evidence="2 13">Belongs to the peptidase S1B family.</text>
</comment>
<feature type="compositionally biased region" description="Basic and acidic residues" evidence="14">
    <location>
        <begin position="689"/>
        <end position="707"/>
    </location>
</feature>
<dbReference type="Gene3D" id="2.60.120.200">
    <property type="match status" value="1"/>
</dbReference>
<feature type="compositionally biased region" description="Basic and acidic residues" evidence="14">
    <location>
        <begin position="722"/>
        <end position="744"/>
    </location>
</feature>
<comment type="caution">
    <text evidence="17">The sequence shown here is derived from an EMBL/GenBank/DDBJ whole genome shotgun (WGS) entry which is preliminary data.</text>
</comment>
<dbReference type="SUPFAM" id="SSF50494">
    <property type="entry name" value="Trypsin-like serine proteases"/>
    <property type="match status" value="2"/>
</dbReference>
<evidence type="ECO:0000256" key="12">
    <source>
        <dbReference type="ARBA" id="ARBA00023295"/>
    </source>
</evidence>
<evidence type="ECO:0000256" key="2">
    <source>
        <dbReference type="ARBA" id="ARBA00008764"/>
    </source>
</evidence>
<evidence type="ECO:0000256" key="1">
    <source>
        <dbReference type="ARBA" id="ARBA00000427"/>
    </source>
</evidence>
<comment type="similarity">
    <text evidence="3">Belongs to the glycosyl hydrolase 33 family.</text>
</comment>
<dbReference type="Gene3D" id="2.120.10.10">
    <property type="match status" value="1"/>
</dbReference>
<dbReference type="GO" id="GO:0009313">
    <property type="term" value="P:oligosaccharide catabolic process"/>
    <property type="evidence" value="ECO:0007669"/>
    <property type="project" value="TreeGrafter"/>
</dbReference>
<dbReference type="InterPro" id="IPR008256">
    <property type="entry name" value="Peptidase_S1B"/>
</dbReference>
<keyword evidence="8" id="KW-0677">Repeat</keyword>
<keyword evidence="15" id="KW-0812">Transmembrane</keyword>
<evidence type="ECO:0000313" key="18">
    <source>
        <dbReference type="Proteomes" id="UP000028090"/>
    </source>
</evidence>
<evidence type="ECO:0000256" key="5">
    <source>
        <dbReference type="ARBA" id="ARBA00022525"/>
    </source>
</evidence>
<feature type="domain" description="Gram-positive cocci surface proteins LPxTG" evidence="16">
    <location>
        <begin position="1958"/>
        <end position="1990"/>
    </location>
</feature>
<keyword evidence="5" id="KW-0964">Secreted</keyword>
<name>A0A081Q1F4_STRMT</name>
<dbReference type="NCBIfam" id="TIGR01167">
    <property type="entry name" value="LPXTG_anchor"/>
    <property type="match status" value="1"/>
</dbReference>
<dbReference type="InterPro" id="IPR023364">
    <property type="entry name" value="Trans_sialidase_dom3"/>
</dbReference>
<dbReference type="GO" id="GO:0006689">
    <property type="term" value="P:ganglioside catabolic process"/>
    <property type="evidence" value="ECO:0007669"/>
    <property type="project" value="TreeGrafter"/>
</dbReference>
<keyword evidence="9 13" id="KW-0378">Hydrolase</keyword>
<dbReference type="InterPro" id="IPR019931">
    <property type="entry name" value="LPXTG_anchor"/>
</dbReference>
<keyword evidence="15" id="KW-1133">Transmembrane helix</keyword>
<dbReference type="PANTHER" id="PTHR10628:SF30">
    <property type="entry name" value="EXO-ALPHA-SIALIDASE"/>
    <property type="match status" value="1"/>
</dbReference>
<evidence type="ECO:0000256" key="8">
    <source>
        <dbReference type="ARBA" id="ARBA00022737"/>
    </source>
</evidence>
<evidence type="ECO:0000256" key="11">
    <source>
        <dbReference type="ARBA" id="ARBA00023088"/>
    </source>
</evidence>
<feature type="compositionally biased region" description="Polar residues" evidence="14">
    <location>
        <begin position="1934"/>
        <end position="1958"/>
    </location>
</feature>
<keyword evidence="11" id="KW-0572">Peptidoglycan-anchor</keyword>